<feature type="domain" description="Cytochrome c" evidence="8">
    <location>
        <begin position="61"/>
        <end position="142"/>
    </location>
</feature>
<dbReference type="InterPro" id="IPR036909">
    <property type="entry name" value="Cyt_c-like_dom_sf"/>
</dbReference>
<evidence type="ECO:0000256" key="7">
    <source>
        <dbReference type="SAM" id="SignalP"/>
    </source>
</evidence>
<dbReference type="GO" id="GO:0020037">
    <property type="term" value="F:heme binding"/>
    <property type="evidence" value="ECO:0007669"/>
    <property type="project" value="InterPro"/>
</dbReference>
<feature type="chain" id="PRO_5001942550" description="Cytochrome c domain-containing protein" evidence="7">
    <location>
        <begin position="21"/>
        <end position="142"/>
    </location>
</feature>
<name>A0A098G1D8_9GAMM</name>
<keyword evidence="7" id="KW-0732">Signal</keyword>
<evidence type="ECO:0000256" key="4">
    <source>
        <dbReference type="ARBA" id="ARBA00022982"/>
    </source>
</evidence>
<protein>
    <recommendedName>
        <fullName evidence="8">Cytochrome c domain-containing protein</fullName>
    </recommendedName>
</protein>
<keyword evidence="5 6" id="KW-0408">Iron</keyword>
<dbReference type="GO" id="GO:0009055">
    <property type="term" value="F:electron transfer activity"/>
    <property type="evidence" value="ECO:0007669"/>
    <property type="project" value="InterPro"/>
</dbReference>
<dbReference type="STRING" id="1212491.LFA_0330"/>
<proteinExistence type="predicted"/>
<keyword evidence="3 6" id="KW-0479">Metal-binding</keyword>
<dbReference type="GO" id="GO:0005506">
    <property type="term" value="F:iron ion binding"/>
    <property type="evidence" value="ECO:0007669"/>
    <property type="project" value="InterPro"/>
</dbReference>
<dbReference type="KEGG" id="lfa:LFA_0330"/>
<sequence>MSMRLSMAICLVFSSFSLYAIDDTELNEIQQRIQPIGQVHVQAENDISPQMKVDNKAVVEVKKEVGKEVYEKHCIVCHRDGLAGAPKVQDEKDWKPRLAGRTIQDLVASSINGLNAMPAKGTCIECTDQDLKAAIQYMLPKS</sequence>
<evidence type="ECO:0000313" key="10">
    <source>
        <dbReference type="Proteomes" id="UP000032430"/>
    </source>
</evidence>
<evidence type="ECO:0000256" key="2">
    <source>
        <dbReference type="ARBA" id="ARBA00022617"/>
    </source>
</evidence>
<reference evidence="10" key="1">
    <citation type="submission" date="2014-09" db="EMBL/GenBank/DDBJ databases">
        <authorList>
            <person name="Gomez-Valero L."/>
        </authorList>
    </citation>
    <scope>NUCLEOTIDE SEQUENCE [LARGE SCALE GENOMIC DNA]</scope>
    <source>
        <strain evidence="10">ATCC700992</strain>
    </source>
</reference>
<keyword evidence="1" id="KW-0813">Transport</keyword>
<dbReference type="PANTHER" id="PTHR40942:SF4">
    <property type="entry name" value="CYTOCHROME C5"/>
    <property type="match status" value="1"/>
</dbReference>
<dbReference type="AlphaFoldDB" id="A0A098G1D8"/>
<keyword evidence="10" id="KW-1185">Reference proteome</keyword>
<dbReference type="SUPFAM" id="SSF46626">
    <property type="entry name" value="Cytochrome c"/>
    <property type="match status" value="1"/>
</dbReference>
<evidence type="ECO:0000256" key="6">
    <source>
        <dbReference type="PROSITE-ProRule" id="PRU00433"/>
    </source>
</evidence>
<organism evidence="9 10">
    <name type="scientific">Legionella fallonii LLAP-10</name>
    <dbReference type="NCBI Taxonomy" id="1212491"/>
    <lineage>
        <taxon>Bacteria</taxon>
        <taxon>Pseudomonadati</taxon>
        <taxon>Pseudomonadota</taxon>
        <taxon>Gammaproteobacteria</taxon>
        <taxon>Legionellales</taxon>
        <taxon>Legionellaceae</taxon>
        <taxon>Legionella</taxon>
    </lineage>
</organism>
<keyword evidence="2 6" id="KW-0349">Heme</keyword>
<feature type="signal peptide" evidence="7">
    <location>
        <begin position="1"/>
        <end position="20"/>
    </location>
</feature>
<evidence type="ECO:0000313" key="9">
    <source>
        <dbReference type="EMBL" id="CEG55801.1"/>
    </source>
</evidence>
<evidence type="ECO:0000256" key="5">
    <source>
        <dbReference type="ARBA" id="ARBA00023004"/>
    </source>
</evidence>
<accession>A0A098G1D8</accession>
<dbReference type="InterPro" id="IPR009056">
    <property type="entry name" value="Cyt_c-like_dom"/>
</dbReference>
<dbReference type="Proteomes" id="UP000032430">
    <property type="component" value="Chromosome I"/>
</dbReference>
<dbReference type="Pfam" id="PF13442">
    <property type="entry name" value="Cytochrome_CBB3"/>
    <property type="match status" value="1"/>
</dbReference>
<evidence type="ECO:0000256" key="3">
    <source>
        <dbReference type="ARBA" id="ARBA00022723"/>
    </source>
</evidence>
<gene>
    <name evidence="9" type="ORF">LFA_0330</name>
</gene>
<dbReference type="Gene3D" id="1.10.760.10">
    <property type="entry name" value="Cytochrome c-like domain"/>
    <property type="match status" value="1"/>
</dbReference>
<evidence type="ECO:0000256" key="1">
    <source>
        <dbReference type="ARBA" id="ARBA00022448"/>
    </source>
</evidence>
<dbReference type="PANTHER" id="PTHR40942">
    <property type="match status" value="1"/>
</dbReference>
<keyword evidence="4" id="KW-0249">Electron transport</keyword>
<dbReference type="PRINTS" id="PR00607">
    <property type="entry name" value="CYTCHROMECIE"/>
</dbReference>
<dbReference type="InterPro" id="IPR002323">
    <property type="entry name" value="Cyt_CIE"/>
</dbReference>
<dbReference type="EMBL" id="LN614827">
    <property type="protein sequence ID" value="CEG55801.1"/>
    <property type="molecule type" value="Genomic_DNA"/>
</dbReference>
<dbReference type="HOGENOM" id="CLU_082349_2_0_6"/>
<dbReference type="PROSITE" id="PS51007">
    <property type="entry name" value="CYTC"/>
    <property type="match status" value="1"/>
</dbReference>
<evidence type="ECO:0000259" key="8">
    <source>
        <dbReference type="PROSITE" id="PS51007"/>
    </source>
</evidence>